<evidence type="ECO:0000313" key="12">
    <source>
        <dbReference type="Ensembl" id="ENSGMOP00000034203.1"/>
    </source>
</evidence>
<accession>A0A8C5CND2</accession>
<feature type="region of interest" description="Disordered" evidence="10">
    <location>
        <begin position="285"/>
        <end position="310"/>
    </location>
</feature>
<dbReference type="Pfam" id="PF00067">
    <property type="entry name" value="p450"/>
    <property type="match status" value="1"/>
</dbReference>
<comment type="similarity">
    <text evidence="1 9">Belongs to the cytochrome P450 family.</text>
</comment>
<dbReference type="GO" id="GO:0005789">
    <property type="term" value="C:endoplasmic reticulum membrane"/>
    <property type="evidence" value="ECO:0007669"/>
    <property type="project" value="UniProtKB-SubCell"/>
</dbReference>
<dbReference type="Proteomes" id="UP000694546">
    <property type="component" value="Chromosome 4"/>
</dbReference>
<evidence type="ECO:0000256" key="2">
    <source>
        <dbReference type="ARBA" id="ARBA00022617"/>
    </source>
</evidence>
<keyword evidence="9" id="KW-0503">Monooxygenase</keyword>
<dbReference type="InterPro" id="IPR002403">
    <property type="entry name" value="Cyt_P450_E_grp-IV"/>
</dbReference>
<accession>A0A8C5BZK7</accession>
<evidence type="ECO:0000256" key="4">
    <source>
        <dbReference type="ARBA" id="ARBA00023004"/>
    </source>
</evidence>
<dbReference type="PANTHER" id="PTHR24291">
    <property type="entry name" value="CYTOCHROME P450 FAMILY 4"/>
    <property type="match status" value="1"/>
</dbReference>
<dbReference type="OrthoDB" id="1470350at2759"/>
<keyword evidence="9" id="KW-0560">Oxidoreductase</keyword>
<dbReference type="GO" id="GO:0005506">
    <property type="term" value="F:iron ion binding"/>
    <property type="evidence" value="ECO:0007669"/>
    <property type="project" value="InterPro"/>
</dbReference>
<comment type="function">
    <text evidence="5">Catalyzes the formation of aromatic C18 estrogens from C19 androgens.</text>
</comment>
<keyword evidence="13" id="KW-1185">Reference proteome</keyword>
<dbReference type="PROSITE" id="PS00086">
    <property type="entry name" value="CYTOCHROME_P450"/>
    <property type="match status" value="1"/>
</dbReference>
<accession>A0A8C5AMW7</accession>
<name>A0A8C5AMW7_GADMO</name>
<protein>
    <submittedName>
        <fullName evidence="12">Docosahexaenoic acid omega-hydroxylase CYP4F3-like</fullName>
    </submittedName>
</protein>
<comment type="cofactor">
    <cofactor evidence="8">
        <name>heme</name>
        <dbReference type="ChEBI" id="CHEBI:30413"/>
    </cofactor>
</comment>
<dbReference type="InterPro" id="IPR001128">
    <property type="entry name" value="Cyt_P450"/>
</dbReference>
<dbReference type="Ensembl" id="ENSGMOT00000035143.1">
    <property type="protein sequence ID" value="ENSGMOP00000054421.1"/>
    <property type="gene ID" value="ENSGMOG00000011535.2"/>
</dbReference>
<feature type="compositionally biased region" description="Basic and acidic residues" evidence="10">
    <location>
        <begin position="285"/>
        <end position="299"/>
    </location>
</feature>
<dbReference type="PRINTS" id="PR00465">
    <property type="entry name" value="EP450IV"/>
</dbReference>
<evidence type="ECO:0000256" key="5">
    <source>
        <dbReference type="ARBA" id="ARBA00037202"/>
    </source>
</evidence>
<dbReference type="RefSeq" id="XP_030210397.1">
    <property type="nucleotide sequence ID" value="XM_030354537.1"/>
</dbReference>
<dbReference type="InterPro" id="IPR036396">
    <property type="entry name" value="Cyt_P450_sf"/>
</dbReference>
<keyword evidence="4 8" id="KW-0408">Iron</keyword>
<proteinExistence type="inferred from homology"/>
<dbReference type="GeneID" id="115542292"/>
<dbReference type="AlphaFoldDB" id="A0A8C5AMW7"/>
<keyword evidence="3 8" id="KW-0479">Metal-binding</keyword>
<dbReference type="InterPro" id="IPR050196">
    <property type="entry name" value="Cytochrome_P450_Monoox"/>
</dbReference>
<keyword evidence="2 8" id="KW-0349">Heme</keyword>
<feature type="transmembrane region" description="Helical" evidence="11">
    <location>
        <begin position="25"/>
        <end position="47"/>
    </location>
</feature>
<keyword evidence="11" id="KW-1133">Transmembrane helix</keyword>
<evidence type="ECO:0000256" key="7">
    <source>
        <dbReference type="ARBA" id="ARBA00048642"/>
    </source>
</evidence>
<dbReference type="PRINTS" id="PR00385">
    <property type="entry name" value="P450"/>
</dbReference>
<evidence type="ECO:0000256" key="6">
    <source>
        <dbReference type="ARBA" id="ARBA00047938"/>
    </source>
</evidence>
<dbReference type="Ensembl" id="ENSGMOT00000068944.1">
    <property type="protein sequence ID" value="ENSGMOP00000034203.1"/>
    <property type="gene ID" value="ENSGMOG00000011535.2"/>
</dbReference>
<dbReference type="GeneTree" id="ENSGT00940000155021"/>
<evidence type="ECO:0000256" key="3">
    <source>
        <dbReference type="ARBA" id="ARBA00022723"/>
    </source>
</evidence>
<dbReference type="GO" id="GO:0020037">
    <property type="term" value="F:heme binding"/>
    <property type="evidence" value="ECO:0007669"/>
    <property type="project" value="InterPro"/>
</dbReference>
<dbReference type="PANTHER" id="PTHR24291:SF210">
    <property type="entry name" value="CYTOCHROME P450 FAMILY 4 SUBFAMILY F MEMBER 11"/>
    <property type="match status" value="1"/>
</dbReference>
<evidence type="ECO:0000256" key="8">
    <source>
        <dbReference type="PIRSR" id="PIRSR602403-1"/>
    </source>
</evidence>
<evidence type="ECO:0000256" key="1">
    <source>
        <dbReference type="ARBA" id="ARBA00010617"/>
    </source>
</evidence>
<keyword evidence="11" id="KW-0472">Membrane</keyword>
<comment type="catalytic activity">
    <reaction evidence="7">
        <text>androst-4-ene-3,17-dione + 3 reduced [NADPH--hemoprotein reductase] + 3 O2 = estrone + formate + 3 oxidized [NADPH--hemoprotein reductase] + 4 H2O + 4 H(+)</text>
        <dbReference type="Rhea" id="RHEA:38195"/>
        <dbReference type="Rhea" id="RHEA-COMP:11964"/>
        <dbReference type="Rhea" id="RHEA-COMP:11965"/>
        <dbReference type="ChEBI" id="CHEBI:15377"/>
        <dbReference type="ChEBI" id="CHEBI:15378"/>
        <dbReference type="ChEBI" id="CHEBI:15379"/>
        <dbReference type="ChEBI" id="CHEBI:15740"/>
        <dbReference type="ChEBI" id="CHEBI:16422"/>
        <dbReference type="ChEBI" id="CHEBI:17263"/>
        <dbReference type="ChEBI" id="CHEBI:57618"/>
        <dbReference type="ChEBI" id="CHEBI:58210"/>
        <dbReference type="EC" id="1.14.14.14"/>
    </reaction>
</comment>
<evidence type="ECO:0000256" key="9">
    <source>
        <dbReference type="RuleBase" id="RU000461"/>
    </source>
</evidence>
<dbReference type="Gene3D" id="1.10.630.10">
    <property type="entry name" value="Cytochrome P450"/>
    <property type="match status" value="1"/>
</dbReference>
<dbReference type="InterPro" id="IPR017972">
    <property type="entry name" value="Cyt_P450_CS"/>
</dbReference>
<evidence type="ECO:0000256" key="11">
    <source>
        <dbReference type="SAM" id="Phobius"/>
    </source>
</evidence>
<sequence length="558" mass="63466">MSVLGVLWGVSAVFFSNLLQGGPWQVLVIAATALVGVASAWVGRLLLRHAWFRHRLSCFSTPPAHSWLIGHLGQMRDSEEGLLDVDRLVRTHGHSCSWFLGPFYHLVRVFHPDFTSPLLKAAASITVKDELFYGFLRPWLGQSLLLSNGEEWSRRRRLLTPAFHFDVLKGYVAVFNNATHTMHSKWIRLSSEGQRDLEMFQHVGLMTLDSLLRCAFSHSSDCQETPHEFTTAILELGDLIMDRRRRILHHWDWIYWRSDQGKRFRRATEVVHSFTRRVVEHRRTLIREQSHRESPEGTARDGTAGDTAQRQKRKDFIDIILLAQDGEGGGLTDKEVEAETNTFMFAGHDTTASAICWTLFNLAGHAHYQDRCRDEVKELMRDRAEQDIKWADLSSMPFTTMCIKESLRLHSPVLAVTRQYTRDVDLPGNRTVPKDTICLVSIYGTHHNPAVWSDPNEFNPLRFDPANTRERSSNAFIPFSSGPRNCIGQRFAMAELQVVVALTLLRFRLSLGSNPDTAGTSTGQGIRRLPQLVLRAEGGMWLRLELLDPPCTDGLHAQ</sequence>
<comment type="catalytic activity">
    <reaction evidence="6">
        <text>testosterone + 3 reduced [NADPH--hemoprotein reductase] + 3 O2 = 17beta-estradiol + formate + 3 oxidized [NADPH--hemoprotein reductase] + 4 H2O + 4 H(+)</text>
        <dbReference type="Rhea" id="RHEA:38191"/>
        <dbReference type="Rhea" id="RHEA-COMP:11964"/>
        <dbReference type="Rhea" id="RHEA-COMP:11965"/>
        <dbReference type="ChEBI" id="CHEBI:15377"/>
        <dbReference type="ChEBI" id="CHEBI:15378"/>
        <dbReference type="ChEBI" id="CHEBI:15379"/>
        <dbReference type="ChEBI" id="CHEBI:15740"/>
        <dbReference type="ChEBI" id="CHEBI:16469"/>
        <dbReference type="ChEBI" id="CHEBI:17347"/>
        <dbReference type="ChEBI" id="CHEBI:57618"/>
        <dbReference type="ChEBI" id="CHEBI:58210"/>
        <dbReference type="EC" id="1.14.14.14"/>
    </reaction>
</comment>
<organism evidence="12 13">
    <name type="scientific">Gadus morhua</name>
    <name type="common">Atlantic cod</name>
    <dbReference type="NCBI Taxonomy" id="8049"/>
    <lineage>
        <taxon>Eukaryota</taxon>
        <taxon>Metazoa</taxon>
        <taxon>Chordata</taxon>
        <taxon>Craniata</taxon>
        <taxon>Vertebrata</taxon>
        <taxon>Euteleostomi</taxon>
        <taxon>Actinopterygii</taxon>
        <taxon>Neopterygii</taxon>
        <taxon>Teleostei</taxon>
        <taxon>Neoteleostei</taxon>
        <taxon>Acanthomorphata</taxon>
        <taxon>Zeiogadaria</taxon>
        <taxon>Gadariae</taxon>
        <taxon>Gadiformes</taxon>
        <taxon>Gadoidei</taxon>
        <taxon>Gadidae</taxon>
        <taxon>Gadus</taxon>
    </lineage>
</organism>
<evidence type="ECO:0000256" key="10">
    <source>
        <dbReference type="SAM" id="MobiDB-lite"/>
    </source>
</evidence>
<dbReference type="SUPFAM" id="SSF48264">
    <property type="entry name" value="Cytochrome P450"/>
    <property type="match status" value="1"/>
</dbReference>
<gene>
    <name evidence="12" type="primary">LOC115542292</name>
</gene>
<keyword evidence="11" id="KW-0812">Transmembrane</keyword>
<feature type="binding site" description="axial binding residue" evidence="8">
    <location>
        <position position="486"/>
    </location>
    <ligand>
        <name>heme</name>
        <dbReference type="ChEBI" id="CHEBI:30413"/>
    </ligand>
    <ligandPart>
        <name>Fe</name>
        <dbReference type="ChEBI" id="CHEBI:18248"/>
    </ligandPart>
</feature>
<evidence type="ECO:0000313" key="13">
    <source>
        <dbReference type="Proteomes" id="UP000694546"/>
    </source>
</evidence>
<reference evidence="12" key="1">
    <citation type="submission" date="2025-05" db="UniProtKB">
        <authorList>
            <consortium name="Ensembl"/>
        </authorList>
    </citation>
    <scope>IDENTIFICATION</scope>
</reference>
<dbReference type="GO" id="GO:0070330">
    <property type="term" value="F:aromatase activity"/>
    <property type="evidence" value="ECO:0007669"/>
    <property type="project" value="UniProtKB-EC"/>
</dbReference>